<organism evidence="1">
    <name type="scientific">Chromera velia CCMP2878</name>
    <dbReference type="NCBI Taxonomy" id="1169474"/>
    <lineage>
        <taxon>Eukaryota</taxon>
        <taxon>Sar</taxon>
        <taxon>Alveolata</taxon>
        <taxon>Colpodellida</taxon>
        <taxon>Chromeraceae</taxon>
        <taxon>Chromera</taxon>
    </lineage>
</organism>
<protein>
    <submittedName>
        <fullName evidence="1">Uncharacterized protein</fullName>
    </submittedName>
</protein>
<evidence type="ECO:0000313" key="1">
    <source>
        <dbReference type="EMBL" id="CEM27379.1"/>
    </source>
</evidence>
<accession>A0A0G4GE84</accession>
<dbReference type="EMBL" id="CDMZ01001107">
    <property type="protein sequence ID" value="CEM27379.1"/>
    <property type="molecule type" value="Genomic_DNA"/>
</dbReference>
<dbReference type="AlphaFoldDB" id="A0A0G4GE84"/>
<dbReference type="PhylomeDB" id="A0A0G4GE84"/>
<sequence>MAQSTVPPKLWTDLIWSPKSTGADPSVENLGSMRFDPKHFVRAYTLCRGSGRTDAQCKDSLDEDTYITPANPAETVFQKELVDGMVCMMTFRDDSKCQHFSEALYKKMHWEPPKPTTGETLKAKWKILTGSKQTV</sequence>
<proteinExistence type="predicted"/>
<gene>
    <name evidence="1" type="ORF">Cvel_21389</name>
</gene>
<dbReference type="VEuPathDB" id="CryptoDB:Cvel_21389"/>
<name>A0A0G4GE84_9ALVE</name>
<reference evidence="1" key="1">
    <citation type="submission" date="2014-11" db="EMBL/GenBank/DDBJ databases">
        <authorList>
            <person name="Otto D Thomas"/>
            <person name="Naeem Raeece"/>
        </authorList>
    </citation>
    <scope>NUCLEOTIDE SEQUENCE</scope>
</reference>